<dbReference type="InterPro" id="IPR032675">
    <property type="entry name" value="LRR_dom_sf"/>
</dbReference>
<dbReference type="GeneID" id="68106365"/>
<comment type="caution">
    <text evidence="1">The sequence shown here is derived from an EMBL/GenBank/DDBJ whole genome shotgun (WGS) entry which is preliminary data.</text>
</comment>
<dbReference type="GO" id="GO:0019005">
    <property type="term" value="C:SCF ubiquitin ligase complex"/>
    <property type="evidence" value="ECO:0007669"/>
    <property type="project" value="TreeGrafter"/>
</dbReference>
<dbReference type="AlphaFoldDB" id="A0AA88KUQ1"/>
<accession>A0AA88KUQ1</accession>
<dbReference type="Gene3D" id="3.80.10.10">
    <property type="entry name" value="Ribonuclease Inhibitor"/>
    <property type="match status" value="4"/>
</dbReference>
<keyword evidence="2" id="KW-1185">Reference proteome</keyword>
<reference evidence="1 2" key="1">
    <citation type="journal article" date="2018" name="BMC Genomics">
        <title>The genome of Naegleria lovaniensis, the basis for a comparative approach to unravel pathogenicity factors of the human pathogenic amoeba N. fowleri.</title>
        <authorList>
            <person name="Liechti N."/>
            <person name="Schurch N."/>
            <person name="Bruggmann R."/>
            <person name="Wittwer M."/>
        </authorList>
    </citation>
    <scope>NUCLEOTIDE SEQUENCE [LARGE SCALE GENOMIC DNA]</scope>
    <source>
        <strain evidence="1 2">ATCC 30569</strain>
    </source>
</reference>
<dbReference type="Proteomes" id="UP000816034">
    <property type="component" value="Unassembled WGS sequence"/>
</dbReference>
<evidence type="ECO:0000313" key="2">
    <source>
        <dbReference type="Proteomes" id="UP000816034"/>
    </source>
</evidence>
<dbReference type="EMBL" id="PYSW02000007">
    <property type="protein sequence ID" value="KAG2389352.1"/>
    <property type="molecule type" value="Genomic_DNA"/>
</dbReference>
<dbReference type="Pfam" id="PF13516">
    <property type="entry name" value="LRR_6"/>
    <property type="match status" value="2"/>
</dbReference>
<dbReference type="InterPro" id="IPR006553">
    <property type="entry name" value="Leu-rich_rpt_Cys-con_subtyp"/>
</dbReference>
<dbReference type="PANTHER" id="PTHR13318:SF190">
    <property type="entry name" value="PARTNER OF PAIRED, ISOFORM B"/>
    <property type="match status" value="1"/>
</dbReference>
<proteinExistence type="predicted"/>
<dbReference type="SUPFAM" id="SSF52047">
    <property type="entry name" value="RNI-like"/>
    <property type="match status" value="1"/>
</dbReference>
<dbReference type="GO" id="GO:0031146">
    <property type="term" value="P:SCF-dependent proteasomal ubiquitin-dependent protein catabolic process"/>
    <property type="evidence" value="ECO:0007669"/>
    <property type="project" value="TreeGrafter"/>
</dbReference>
<protein>
    <submittedName>
        <fullName evidence="1">Uncharacterized protein</fullName>
    </submittedName>
</protein>
<gene>
    <name evidence="1" type="ORF">C9374_013912</name>
</gene>
<organism evidence="1 2">
    <name type="scientific">Naegleria lovaniensis</name>
    <name type="common">Amoeba</name>
    <dbReference type="NCBI Taxonomy" id="51637"/>
    <lineage>
        <taxon>Eukaryota</taxon>
        <taxon>Discoba</taxon>
        <taxon>Heterolobosea</taxon>
        <taxon>Tetramitia</taxon>
        <taxon>Eutetramitia</taxon>
        <taxon>Vahlkampfiidae</taxon>
        <taxon>Naegleria</taxon>
    </lineage>
</organism>
<name>A0AA88KUQ1_NAELO</name>
<dbReference type="SMART" id="SM00367">
    <property type="entry name" value="LRR_CC"/>
    <property type="match status" value="4"/>
</dbReference>
<dbReference type="PANTHER" id="PTHR13318">
    <property type="entry name" value="PARTNER OF PAIRED, ISOFORM B-RELATED"/>
    <property type="match status" value="1"/>
</dbReference>
<sequence>MQFLDHVFVIGTCSVVCQQWHQISSKIPFHFNFKHKRRALIPLILNSTLNYELNIIELNLNDMNLGDDFIEKLSSNYGMMTLKHLKILKIRKCCRENGVKWIATSSVMKNLTQLNISDCNVDSDMLSVVATSSYMQNLTKLNISSNGFDDDGVISLSKSEYMSNLTSLNMNRCGFTEIGMISLIHSPYIRNLRSLKYASDHSALSAETVERMASSDQFKHLTKLSLCELLENDSYSTIANSETMKNLTSITINQSILLEHAIQCFASSPFMSNLTEISANDHIHENDNTSGGELAIAQSKYLKKLKRLHIYSRNDQVLKELFTSENVKNLTELSGVMYLSINRYLTKLKYLRLVDFPDDAIESICQSENISTLIALELRSDRQNSSSSLISIAKSPFLKNLQQLCLGFIDYPNKGFEELCASQNMKHLQVLEIGNLSTNALECIRESPYLNQLRVLQLLADGYWFYIYGNIQNCTVLANCSNMSNLTELDLSFNAIDDESAVAIANGSHLNNLRKLWLFENAVGNEGFLALLKSSCLRLDYLDLAYNSIKDDAVEDWNELVPYATYMTLLKLEGNDITEEHLSLVCRWF</sequence>
<dbReference type="InterPro" id="IPR001611">
    <property type="entry name" value="Leu-rich_rpt"/>
</dbReference>
<evidence type="ECO:0000313" key="1">
    <source>
        <dbReference type="EMBL" id="KAG2389352.1"/>
    </source>
</evidence>
<dbReference type="RefSeq" id="XP_044553344.1">
    <property type="nucleotide sequence ID" value="XM_044689841.1"/>
</dbReference>